<dbReference type="Pfam" id="PF03702">
    <property type="entry name" value="AnmK"/>
    <property type="match status" value="1"/>
</dbReference>
<proteinExistence type="predicted"/>
<dbReference type="Gene3D" id="3.30.420.40">
    <property type="match status" value="2"/>
</dbReference>
<dbReference type="NCBIfam" id="NF007144">
    <property type="entry name" value="PRK09585.2-3"/>
    <property type="match status" value="1"/>
</dbReference>
<reference evidence="1 2" key="1">
    <citation type="submission" date="2019-08" db="EMBL/GenBank/DDBJ databases">
        <title>Antarcticibacterium arcticum sp. nov., a bacterium isolated from marine sediment of the Canadian Beaufort Sea.</title>
        <authorList>
            <person name="Lee Y.M."/>
            <person name="Baek K."/>
            <person name="Lee D.-H."/>
            <person name="Shin S.C."/>
            <person name="Jin Y.K."/>
            <person name="Park Y."/>
        </authorList>
    </citation>
    <scope>NUCLEOTIDE SEQUENCE [LARGE SCALE GENOMIC DNA]</scope>
    <source>
        <strain evidence="1 2">PAMC 28998</strain>
    </source>
</reference>
<evidence type="ECO:0000313" key="2">
    <source>
        <dbReference type="Proteomes" id="UP000321954"/>
    </source>
</evidence>
<dbReference type="GO" id="GO:0009254">
    <property type="term" value="P:peptidoglycan turnover"/>
    <property type="evidence" value="ECO:0007669"/>
    <property type="project" value="InterPro"/>
</dbReference>
<protein>
    <submittedName>
        <fullName evidence="1">Anhydro-N-acetylmuramic acid kinase</fullName>
        <ecNumber evidence="1">2.7.1.170</ecNumber>
    </submittedName>
</protein>
<dbReference type="OrthoDB" id="9763949at2"/>
<dbReference type="InterPro" id="IPR043129">
    <property type="entry name" value="ATPase_NBD"/>
</dbReference>
<keyword evidence="1" id="KW-0418">Kinase</keyword>
<name>A0A5B8YJL3_9FLAO</name>
<dbReference type="SUPFAM" id="SSF53067">
    <property type="entry name" value="Actin-like ATPase domain"/>
    <property type="match status" value="1"/>
</dbReference>
<dbReference type="GO" id="GO:0016773">
    <property type="term" value="F:phosphotransferase activity, alcohol group as acceptor"/>
    <property type="evidence" value="ECO:0007669"/>
    <property type="project" value="InterPro"/>
</dbReference>
<accession>A0A5B8YJL3</accession>
<gene>
    <name evidence="1" type="ORF">FK178_10645</name>
</gene>
<dbReference type="InterPro" id="IPR005338">
    <property type="entry name" value="Anhydro_N_Ac-Mur_kinase"/>
</dbReference>
<keyword evidence="1" id="KW-0808">Transferase</keyword>
<dbReference type="AlphaFoldDB" id="A0A5B8YJL3"/>
<dbReference type="GO" id="GO:0005524">
    <property type="term" value="F:ATP binding"/>
    <property type="evidence" value="ECO:0007669"/>
    <property type="project" value="InterPro"/>
</dbReference>
<dbReference type="RefSeq" id="WP_146834696.1">
    <property type="nucleotide sequence ID" value="NZ_CP042476.1"/>
</dbReference>
<dbReference type="Proteomes" id="UP000321954">
    <property type="component" value="Chromosome"/>
</dbReference>
<dbReference type="GO" id="GO:0006040">
    <property type="term" value="P:amino sugar metabolic process"/>
    <property type="evidence" value="ECO:0007669"/>
    <property type="project" value="InterPro"/>
</dbReference>
<dbReference type="KEGG" id="anp:FK178_10645"/>
<sequence length="354" mass="39326">MKKNEYKIIGVMSGTSLDGIDLAFIQFNKIGHWSFKIESSATIPYSGDWKADLTNAIKEDPEELQELDERYTEYLAKVISKFIKDNNITDLDAVCSHGHTIKHEPENGLTLQIGNLPELAELTGQTVVCDFRVQDVALGGQGAPLVPIGDKLLFPEYKYCLNLGGFANISTSVKGQRFAYDICAVNTVLNYYAEKLGMEYDRDGEVARSGHLNPELLEELEGLPYYKQPAPKSLGIEWVNKEILPVLKKYEADIPSILRTWCMHVAMQISKELGNEEDEDVLVTGGGCFNTCLIQQIKKMTQTRLVIPSAEIINFKEALIFGFLGVLKLRGEVNVLSSVTGAENDHSSGVIFLP</sequence>
<dbReference type="PANTHER" id="PTHR30605:SF0">
    <property type="entry name" value="ANHYDRO-N-ACETYLMURAMIC ACID KINASE"/>
    <property type="match status" value="1"/>
</dbReference>
<dbReference type="PANTHER" id="PTHR30605">
    <property type="entry name" value="ANHYDRO-N-ACETYLMURAMIC ACID KINASE"/>
    <property type="match status" value="1"/>
</dbReference>
<dbReference type="GO" id="GO:0016301">
    <property type="term" value="F:kinase activity"/>
    <property type="evidence" value="ECO:0007669"/>
    <property type="project" value="UniProtKB-KW"/>
</dbReference>
<dbReference type="EC" id="2.7.1.170" evidence="1"/>
<keyword evidence="2" id="KW-1185">Reference proteome</keyword>
<organism evidence="1 2">
    <name type="scientific">Antarcticibacterium arcticum</name>
    <dbReference type="NCBI Taxonomy" id="2585771"/>
    <lineage>
        <taxon>Bacteria</taxon>
        <taxon>Pseudomonadati</taxon>
        <taxon>Bacteroidota</taxon>
        <taxon>Flavobacteriia</taxon>
        <taxon>Flavobacteriales</taxon>
        <taxon>Flavobacteriaceae</taxon>
        <taxon>Antarcticibacterium</taxon>
    </lineage>
</organism>
<evidence type="ECO:0000313" key="1">
    <source>
        <dbReference type="EMBL" id="QED38150.1"/>
    </source>
</evidence>
<dbReference type="EMBL" id="CP042476">
    <property type="protein sequence ID" value="QED38150.1"/>
    <property type="molecule type" value="Genomic_DNA"/>
</dbReference>